<evidence type="ECO:0000256" key="4">
    <source>
        <dbReference type="ARBA" id="ARBA00003889"/>
    </source>
</evidence>
<gene>
    <name evidence="20" type="ORF">CBW46_013115</name>
</gene>
<dbReference type="RefSeq" id="WP_089200456.1">
    <property type="nucleotide sequence ID" value="NZ_NHRJ02000007.1"/>
</dbReference>
<feature type="binding site" evidence="19">
    <location>
        <position position="126"/>
    </location>
    <ligand>
        <name>GTP</name>
        <dbReference type="ChEBI" id="CHEBI:37565"/>
    </ligand>
</feature>
<comment type="similarity">
    <text evidence="7">Belongs to the CobU/CobP family.</text>
</comment>
<name>A0A2W1NRK8_PAEXE</name>
<evidence type="ECO:0000256" key="16">
    <source>
        <dbReference type="ARBA" id="ARBA00029570"/>
    </source>
</evidence>
<proteinExistence type="inferred from homology"/>
<accession>A0A2W1NRK8</accession>
<evidence type="ECO:0000256" key="11">
    <source>
        <dbReference type="ARBA" id="ARBA00022679"/>
    </source>
</evidence>
<comment type="catalytic activity">
    <reaction evidence="1">
        <text>adenosylcob(III)inamide + ATP = adenosylcob(III)inamide phosphate + ADP + H(+)</text>
        <dbReference type="Rhea" id="RHEA:15769"/>
        <dbReference type="ChEBI" id="CHEBI:2480"/>
        <dbReference type="ChEBI" id="CHEBI:15378"/>
        <dbReference type="ChEBI" id="CHEBI:30616"/>
        <dbReference type="ChEBI" id="CHEBI:58502"/>
        <dbReference type="ChEBI" id="CHEBI:456216"/>
        <dbReference type="EC" id="2.7.1.156"/>
    </reaction>
</comment>
<comment type="catalytic activity">
    <reaction evidence="2">
        <text>adenosylcob(III)inamide phosphate + GTP + H(+) = adenosylcob(III)inamide-GDP + diphosphate</text>
        <dbReference type="Rhea" id="RHEA:22712"/>
        <dbReference type="ChEBI" id="CHEBI:15378"/>
        <dbReference type="ChEBI" id="CHEBI:33019"/>
        <dbReference type="ChEBI" id="CHEBI:37565"/>
        <dbReference type="ChEBI" id="CHEBI:58502"/>
        <dbReference type="ChEBI" id="CHEBI:60487"/>
        <dbReference type="EC" id="2.7.7.62"/>
    </reaction>
</comment>
<sequence>MLTLVTGGARSGKSGFAEAYCSRLSDQGVYVATAQALDAEMQARIEHHRQQRDSRQFAWKTLEEPLELAGLIEGLRNKMHLGPDSADQTDRHRARPVGVAAAGQERTANRQPPVGGGDKHPVILVDCLTLWLSNWLLQYEQDPDIEERVSEKLDQLAVGCSKFAGDSAKHLVLVTNEVGYGLVPEYKLGRHFRDLSGVMNQRFAHAADHVFLVTAGIPMELKSRRYDF</sequence>
<evidence type="ECO:0000256" key="14">
    <source>
        <dbReference type="ARBA" id="ARBA00022840"/>
    </source>
</evidence>
<keyword evidence="12 19" id="KW-0547">Nucleotide-binding</keyword>
<evidence type="ECO:0000256" key="9">
    <source>
        <dbReference type="ARBA" id="ARBA00012523"/>
    </source>
</evidence>
<dbReference type="GO" id="GO:0005524">
    <property type="term" value="F:ATP binding"/>
    <property type="evidence" value="ECO:0007669"/>
    <property type="project" value="UniProtKB-KW"/>
</dbReference>
<evidence type="ECO:0000256" key="8">
    <source>
        <dbReference type="ARBA" id="ARBA00012016"/>
    </source>
</evidence>
<evidence type="ECO:0000256" key="17">
    <source>
        <dbReference type="ARBA" id="ARBA00030571"/>
    </source>
</evidence>
<dbReference type="PANTHER" id="PTHR34848:SF1">
    <property type="entry name" value="BIFUNCTIONAL ADENOSYLCOBALAMIN BIOSYNTHESIS PROTEIN COBU"/>
    <property type="match status" value="1"/>
</dbReference>
<keyword evidence="21" id="KW-1185">Reference proteome</keyword>
<evidence type="ECO:0000313" key="21">
    <source>
        <dbReference type="Proteomes" id="UP000214746"/>
    </source>
</evidence>
<dbReference type="PANTHER" id="PTHR34848">
    <property type="match status" value="1"/>
</dbReference>
<feature type="active site" description="GMP-histidine intermediate" evidence="18">
    <location>
        <position position="48"/>
    </location>
</feature>
<dbReference type="SUPFAM" id="SSF52540">
    <property type="entry name" value="P-loop containing nucleoside triphosphate hydrolases"/>
    <property type="match status" value="2"/>
</dbReference>
<dbReference type="Pfam" id="PF02283">
    <property type="entry name" value="CobU"/>
    <property type="match status" value="2"/>
</dbReference>
<feature type="binding site" evidence="19">
    <location>
        <begin position="32"/>
        <end position="34"/>
    </location>
    <ligand>
        <name>GTP</name>
        <dbReference type="ChEBI" id="CHEBI:37565"/>
    </ligand>
</feature>
<dbReference type="CDD" id="cd00544">
    <property type="entry name" value="CobU"/>
    <property type="match status" value="1"/>
</dbReference>
<evidence type="ECO:0000256" key="7">
    <source>
        <dbReference type="ARBA" id="ARBA00007490"/>
    </source>
</evidence>
<evidence type="ECO:0000256" key="13">
    <source>
        <dbReference type="ARBA" id="ARBA00022777"/>
    </source>
</evidence>
<dbReference type="Proteomes" id="UP000214746">
    <property type="component" value="Unassembled WGS sequence"/>
</dbReference>
<keyword evidence="13 20" id="KW-0418">Kinase</keyword>
<feature type="binding site" evidence="19">
    <location>
        <begin position="49"/>
        <end position="52"/>
    </location>
    <ligand>
        <name>GTP</name>
        <dbReference type="ChEBI" id="CHEBI:37565"/>
    </ligand>
</feature>
<keyword evidence="10" id="KW-0169">Cobalamin biosynthesis</keyword>
<keyword evidence="15 19" id="KW-0342">GTP-binding</keyword>
<evidence type="ECO:0000256" key="12">
    <source>
        <dbReference type="ARBA" id="ARBA00022741"/>
    </source>
</evidence>
<organism evidence="20 21">
    <name type="scientific">Paenibacillus xerothermodurans</name>
    <dbReference type="NCBI Taxonomy" id="1977292"/>
    <lineage>
        <taxon>Bacteria</taxon>
        <taxon>Bacillati</taxon>
        <taxon>Bacillota</taxon>
        <taxon>Bacilli</taxon>
        <taxon>Bacillales</taxon>
        <taxon>Paenibacillaceae</taxon>
        <taxon>Paenibacillus</taxon>
    </lineage>
</organism>
<comment type="function">
    <text evidence="4">Catalyzes ATP-dependent phosphorylation of adenosylcobinamide and addition of GMP to adenosylcobinamide phosphate.</text>
</comment>
<comment type="caution">
    <text evidence="20">The sequence shown here is derived from an EMBL/GenBank/DDBJ whole genome shotgun (WGS) entry which is preliminary data.</text>
</comment>
<dbReference type="EMBL" id="NHRJ02000007">
    <property type="protein sequence ID" value="PZE20376.1"/>
    <property type="molecule type" value="Genomic_DNA"/>
</dbReference>
<dbReference type="PIRSF" id="PIRSF006135">
    <property type="entry name" value="CobU"/>
    <property type="match status" value="1"/>
</dbReference>
<keyword evidence="11" id="KW-0808">Transferase</keyword>
<feature type="binding site" evidence="19">
    <location>
        <begin position="7"/>
        <end position="14"/>
    </location>
    <ligand>
        <name>GTP</name>
        <dbReference type="ChEBI" id="CHEBI:37565"/>
    </ligand>
</feature>
<evidence type="ECO:0000256" key="6">
    <source>
        <dbReference type="ARBA" id="ARBA00005159"/>
    </source>
</evidence>
<evidence type="ECO:0000256" key="1">
    <source>
        <dbReference type="ARBA" id="ARBA00000312"/>
    </source>
</evidence>
<evidence type="ECO:0000256" key="5">
    <source>
        <dbReference type="ARBA" id="ARBA00004692"/>
    </source>
</evidence>
<dbReference type="GO" id="GO:0009236">
    <property type="term" value="P:cobalamin biosynthetic process"/>
    <property type="evidence" value="ECO:0007669"/>
    <property type="project" value="UniProtKB-UniPathway"/>
</dbReference>
<dbReference type="AlphaFoldDB" id="A0A2W1NRK8"/>
<dbReference type="GO" id="GO:0008820">
    <property type="term" value="F:cobinamide phosphate guanylyltransferase activity"/>
    <property type="evidence" value="ECO:0007669"/>
    <property type="project" value="UniProtKB-EC"/>
</dbReference>
<evidence type="ECO:0000256" key="18">
    <source>
        <dbReference type="PIRSR" id="PIRSR006135-1"/>
    </source>
</evidence>
<protein>
    <recommendedName>
        <fullName evidence="16">Adenosylcobinamide kinase</fullName>
        <ecNumber evidence="8">2.7.1.156</ecNumber>
        <ecNumber evidence="9">2.7.7.62</ecNumber>
    </recommendedName>
    <alternativeName>
        <fullName evidence="17">Adenosylcobinamide-phosphate guanylyltransferase</fullName>
    </alternativeName>
</protein>
<reference evidence="20" key="1">
    <citation type="submission" date="2018-06" db="EMBL/GenBank/DDBJ databases">
        <title>Paenibacillus xerothermodurans sp. nov. an extremely dry heat resistant spore forming bacterium isolated from the soil of Cape Canaveral, Florida.</title>
        <authorList>
            <person name="Seuylemezian A."/>
            <person name="Kaur N."/>
            <person name="Patil P."/>
            <person name="Patil P."/>
            <person name="Mayilraj S."/>
            <person name="Vaishampayan P."/>
        </authorList>
    </citation>
    <scope>NUCLEOTIDE SEQUENCE [LARGE SCALE GENOMIC DNA]</scope>
    <source>
        <strain evidence="20">ATCC 27380</strain>
    </source>
</reference>
<dbReference type="GO" id="GO:0043752">
    <property type="term" value="F:adenosylcobinamide kinase activity"/>
    <property type="evidence" value="ECO:0007669"/>
    <property type="project" value="UniProtKB-EC"/>
</dbReference>
<dbReference type="OrthoDB" id="9799422at2"/>
<evidence type="ECO:0000256" key="3">
    <source>
        <dbReference type="ARBA" id="ARBA00001522"/>
    </source>
</evidence>
<feature type="binding site" evidence="19">
    <location>
        <position position="63"/>
    </location>
    <ligand>
        <name>GTP</name>
        <dbReference type="ChEBI" id="CHEBI:37565"/>
    </ligand>
</feature>
<keyword evidence="14" id="KW-0067">ATP-binding</keyword>
<evidence type="ECO:0000256" key="10">
    <source>
        <dbReference type="ARBA" id="ARBA00022573"/>
    </source>
</evidence>
<evidence type="ECO:0000256" key="19">
    <source>
        <dbReference type="PIRSR" id="PIRSR006135-2"/>
    </source>
</evidence>
<evidence type="ECO:0000256" key="15">
    <source>
        <dbReference type="ARBA" id="ARBA00023134"/>
    </source>
</evidence>
<comment type="catalytic activity">
    <reaction evidence="3">
        <text>adenosylcob(III)inamide + GTP = adenosylcob(III)inamide phosphate + GDP + H(+)</text>
        <dbReference type="Rhea" id="RHEA:15765"/>
        <dbReference type="ChEBI" id="CHEBI:2480"/>
        <dbReference type="ChEBI" id="CHEBI:15378"/>
        <dbReference type="ChEBI" id="CHEBI:37565"/>
        <dbReference type="ChEBI" id="CHEBI:58189"/>
        <dbReference type="ChEBI" id="CHEBI:58502"/>
        <dbReference type="EC" id="2.7.1.156"/>
    </reaction>
</comment>
<dbReference type="EC" id="2.7.1.156" evidence="8"/>
<dbReference type="GO" id="GO:0005525">
    <property type="term" value="F:GTP binding"/>
    <property type="evidence" value="ECO:0007669"/>
    <property type="project" value="UniProtKB-KW"/>
</dbReference>
<keyword evidence="20" id="KW-0548">Nucleotidyltransferase</keyword>
<dbReference type="InterPro" id="IPR003203">
    <property type="entry name" value="CobU/CobP"/>
</dbReference>
<evidence type="ECO:0000256" key="2">
    <source>
        <dbReference type="ARBA" id="ARBA00000711"/>
    </source>
</evidence>
<dbReference type="InterPro" id="IPR027417">
    <property type="entry name" value="P-loop_NTPase"/>
</dbReference>
<comment type="pathway">
    <text evidence="5">Cofactor biosynthesis; adenosylcobalamin biosynthesis; adenosylcobalamin from cob(II)yrinate a,c-diamide: step 6/7.</text>
</comment>
<dbReference type="Gene3D" id="3.40.50.300">
    <property type="entry name" value="P-loop containing nucleotide triphosphate hydrolases"/>
    <property type="match status" value="1"/>
</dbReference>
<dbReference type="EC" id="2.7.7.62" evidence="9"/>
<evidence type="ECO:0000313" key="20">
    <source>
        <dbReference type="EMBL" id="PZE20376.1"/>
    </source>
</evidence>
<dbReference type="UniPathway" id="UPA00148">
    <property type="reaction ID" value="UER00236"/>
</dbReference>
<comment type="pathway">
    <text evidence="6">Cofactor biosynthesis; adenosylcobalamin biosynthesis; adenosylcobalamin from cob(II)yrinate a,c-diamide: step 5/7.</text>
</comment>